<dbReference type="AlphaFoldDB" id="A0A1G9Z8E1"/>
<reference evidence="2" key="1">
    <citation type="submission" date="2016-10" db="EMBL/GenBank/DDBJ databases">
        <authorList>
            <person name="Varghese N."/>
            <person name="Submissions S."/>
        </authorList>
    </citation>
    <scope>NUCLEOTIDE SEQUENCE [LARGE SCALE GENOMIC DNA]</scope>
    <source>
        <strain evidence="2">DSM 24536</strain>
    </source>
</reference>
<name>A0A1G9Z8E1_9SPHI</name>
<protein>
    <submittedName>
        <fullName evidence="1">Uncharacterized protein</fullName>
    </submittedName>
</protein>
<gene>
    <name evidence="1" type="ORF">SAMN05421813_1621</name>
</gene>
<dbReference type="Proteomes" id="UP000199226">
    <property type="component" value="Unassembled WGS sequence"/>
</dbReference>
<evidence type="ECO:0000313" key="2">
    <source>
        <dbReference type="Proteomes" id="UP000199226"/>
    </source>
</evidence>
<evidence type="ECO:0000313" key="1">
    <source>
        <dbReference type="EMBL" id="SDN17604.1"/>
    </source>
</evidence>
<sequence>MKIFKFQAYLIFNVIKQTFLKIFKCDSSHYKCYSKFSFRLILEFLKLNSEEYNIHCKAGSNIDHFVTLKGLRDLLLILLKKFIELQFCYTKTSYIKLLRINIGIELFEIVSSLG</sequence>
<organism evidence="1 2">
    <name type="scientific">Daejeonella rubra</name>
    <dbReference type="NCBI Taxonomy" id="990371"/>
    <lineage>
        <taxon>Bacteria</taxon>
        <taxon>Pseudomonadati</taxon>
        <taxon>Bacteroidota</taxon>
        <taxon>Sphingobacteriia</taxon>
        <taxon>Sphingobacteriales</taxon>
        <taxon>Sphingobacteriaceae</taxon>
        <taxon>Daejeonella</taxon>
    </lineage>
</organism>
<dbReference type="EMBL" id="FNHH01000062">
    <property type="protein sequence ID" value="SDN17604.1"/>
    <property type="molecule type" value="Genomic_DNA"/>
</dbReference>
<accession>A0A1G9Z8E1</accession>
<keyword evidence="2" id="KW-1185">Reference proteome</keyword>
<proteinExistence type="predicted"/>